<dbReference type="SUPFAM" id="SSF53041">
    <property type="entry name" value="Resolvase-like"/>
    <property type="match status" value="1"/>
</dbReference>
<dbReference type="SMART" id="SM00857">
    <property type="entry name" value="Resolvase"/>
    <property type="match status" value="1"/>
</dbReference>
<evidence type="ECO:0000313" key="3">
    <source>
        <dbReference type="EMBL" id="SEN61245.1"/>
    </source>
</evidence>
<evidence type="ECO:0000259" key="1">
    <source>
        <dbReference type="PROSITE" id="PS51736"/>
    </source>
</evidence>
<evidence type="ECO:0000259" key="2">
    <source>
        <dbReference type="PROSITE" id="PS51737"/>
    </source>
</evidence>
<dbReference type="PANTHER" id="PTHR30461:SF23">
    <property type="entry name" value="DNA RECOMBINASE-RELATED"/>
    <property type="match status" value="1"/>
</dbReference>
<dbReference type="InterPro" id="IPR025827">
    <property type="entry name" value="Zn_ribbon_recom_dom"/>
</dbReference>
<dbReference type="InterPro" id="IPR011109">
    <property type="entry name" value="DNA_bind_recombinase_dom"/>
</dbReference>
<dbReference type="PROSITE" id="PS51736">
    <property type="entry name" value="RECOMBINASES_3"/>
    <property type="match status" value="1"/>
</dbReference>
<protein>
    <submittedName>
        <fullName evidence="3">Site-specific DNA recombinase</fullName>
    </submittedName>
</protein>
<dbReference type="Gene3D" id="3.90.1750.20">
    <property type="entry name" value="Putative Large Serine Recombinase, Chain B, Domain 2"/>
    <property type="match status" value="1"/>
</dbReference>
<dbReference type="CDD" id="cd00338">
    <property type="entry name" value="Ser_Recombinase"/>
    <property type="match status" value="1"/>
</dbReference>
<dbReference type="PROSITE" id="PS51737">
    <property type="entry name" value="RECOMBINASE_DNA_BIND"/>
    <property type="match status" value="1"/>
</dbReference>
<feature type="domain" description="Recombinase" evidence="2">
    <location>
        <begin position="160"/>
        <end position="292"/>
    </location>
</feature>
<dbReference type="GO" id="GO:0003677">
    <property type="term" value="F:DNA binding"/>
    <property type="evidence" value="ECO:0007669"/>
    <property type="project" value="InterPro"/>
</dbReference>
<gene>
    <name evidence="3" type="ORF">SAMN05216267_1007117</name>
</gene>
<evidence type="ECO:0000313" key="4">
    <source>
        <dbReference type="Proteomes" id="UP000181951"/>
    </source>
</evidence>
<dbReference type="EMBL" id="FODD01000007">
    <property type="protein sequence ID" value="SEN61245.1"/>
    <property type="molecule type" value="Genomic_DNA"/>
</dbReference>
<dbReference type="GO" id="GO:0000150">
    <property type="term" value="F:DNA strand exchange activity"/>
    <property type="evidence" value="ECO:0007669"/>
    <property type="project" value="InterPro"/>
</dbReference>
<dbReference type="Pfam" id="PF00239">
    <property type="entry name" value="Resolvase"/>
    <property type="match status" value="1"/>
</dbReference>
<name>A0A1H8HZB5_9ACTN</name>
<dbReference type="Pfam" id="PF07508">
    <property type="entry name" value="Recombinase"/>
    <property type="match status" value="1"/>
</dbReference>
<dbReference type="PANTHER" id="PTHR30461">
    <property type="entry name" value="DNA-INVERTASE FROM LAMBDOID PROPHAGE"/>
    <property type="match status" value="1"/>
</dbReference>
<dbReference type="InterPro" id="IPR050639">
    <property type="entry name" value="SSR_resolvase"/>
</dbReference>
<organism evidence="3 4">
    <name type="scientific">Actinacidiphila rubida</name>
    <dbReference type="NCBI Taxonomy" id="310780"/>
    <lineage>
        <taxon>Bacteria</taxon>
        <taxon>Bacillati</taxon>
        <taxon>Actinomycetota</taxon>
        <taxon>Actinomycetes</taxon>
        <taxon>Kitasatosporales</taxon>
        <taxon>Streptomycetaceae</taxon>
        <taxon>Actinacidiphila</taxon>
    </lineage>
</organism>
<dbReference type="Proteomes" id="UP000181951">
    <property type="component" value="Unassembled WGS sequence"/>
</dbReference>
<accession>A0A1H8HZB5</accession>
<dbReference type="RefSeq" id="WP_069464807.1">
    <property type="nucleotide sequence ID" value="NZ_FODD01000007.1"/>
</dbReference>
<dbReference type="AlphaFoldDB" id="A0A1H8HZB5"/>
<proteinExistence type="predicted"/>
<reference evidence="3 4" key="1">
    <citation type="submission" date="2016-10" db="EMBL/GenBank/DDBJ databases">
        <authorList>
            <person name="de Groot N.N."/>
        </authorList>
    </citation>
    <scope>NUCLEOTIDE SEQUENCE [LARGE SCALE GENOMIC DNA]</scope>
    <source>
        <strain evidence="3 4">CGMCC 4.2026</strain>
    </source>
</reference>
<dbReference type="OrthoDB" id="4500247at2"/>
<dbReference type="InterPro" id="IPR006119">
    <property type="entry name" value="Resolv_N"/>
</dbReference>
<dbReference type="STRING" id="310780.SAMN05216267_1007117"/>
<feature type="domain" description="Resolvase/invertase-type recombinase catalytic" evidence="1">
    <location>
        <begin position="3"/>
        <end position="158"/>
    </location>
</feature>
<dbReference type="Pfam" id="PF13408">
    <property type="entry name" value="Zn_ribbon_recom"/>
    <property type="match status" value="1"/>
</dbReference>
<dbReference type="InterPro" id="IPR036162">
    <property type="entry name" value="Resolvase-like_N_sf"/>
</dbReference>
<sequence length="501" mass="56406">MLNVGGYARISDIGHLGDGRDGREGVSRQREDIDDLARSRRVRVHRVYEDNDRSAYQRRTRRTAFEEMVSDLESGVISGILAYAIDRIARQPRDLERLIDIYEQARRPMVFATTAGDYDLTTVDGRFQARIHVTIANKFSADAGRRVARQRQAEAAAGKPHQGKRAFGWKDAQHVDEREAEILRRARRDIVDGKLIATVHREWVEAQVRTPQTPAGRTISYSSVPYVLRNPRLCGFRSYIPQEHRARAGRLDPVEYLVERTDGSPVVGTWETIFTPAEWRELVDVLDARRQTGKGRKAGTPVTKRLLSGIARCGNCGSGLHSAMYQRGTPSYERYGYYYVCTFSGGGCGRLSRSGPPVEDHVERALLNNLGEKARGEARSEPEDPASADVGSALIRIDADKAEARRLRAEDLLSLAEFAREMRRLEEKERGLSQRASVPRVAPVHSRSLAARIVREWETYTVDMKRTVLTRSIEAVVVSRAGKGGAQRGVFRPELLEIVWK</sequence>
<dbReference type="InterPro" id="IPR038109">
    <property type="entry name" value="DNA_bind_recomb_sf"/>
</dbReference>
<keyword evidence="4" id="KW-1185">Reference proteome</keyword>
<dbReference type="Gene3D" id="3.40.50.1390">
    <property type="entry name" value="Resolvase, N-terminal catalytic domain"/>
    <property type="match status" value="1"/>
</dbReference>